<accession>A0A8J6XWR4</accession>
<reference evidence="3" key="1">
    <citation type="submission" date="2020-09" db="EMBL/GenBank/DDBJ databases">
        <title>Iningainema tapete sp. nov. (Scytonemataceae, Cyanobacteria) from greenhouses in central Florida (USA) produces two types of nodularin with biosynthetic potential for microcystin-LR and anabaenopeptins.</title>
        <authorList>
            <person name="Berthold D.E."/>
            <person name="Lefler F.W."/>
            <person name="Huang I.-S."/>
            <person name="Abdulla H."/>
            <person name="Zimba P.V."/>
            <person name="Laughinghouse H.D. IV."/>
        </authorList>
    </citation>
    <scope>NUCLEOTIDE SEQUENCE</scope>
    <source>
        <strain evidence="3">BLCCT55</strain>
    </source>
</reference>
<comment type="caution">
    <text evidence="3">The sequence shown here is derived from an EMBL/GenBank/DDBJ whole genome shotgun (WGS) entry which is preliminary data.</text>
</comment>
<gene>
    <name evidence="3" type="ORF">ICL16_38765</name>
</gene>
<keyword evidence="2" id="KW-0472">Membrane</keyword>
<feature type="transmembrane region" description="Helical" evidence="2">
    <location>
        <begin position="12"/>
        <end position="32"/>
    </location>
</feature>
<dbReference type="EMBL" id="JACXAE010000118">
    <property type="protein sequence ID" value="MBD2777832.1"/>
    <property type="molecule type" value="Genomic_DNA"/>
</dbReference>
<keyword evidence="4" id="KW-1185">Reference proteome</keyword>
<dbReference type="Proteomes" id="UP000629098">
    <property type="component" value="Unassembled WGS sequence"/>
</dbReference>
<dbReference type="RefSeq" id="WP_190836890.1">
    <property type="nucleotide sequence ID" value="NZ_CAWPPI010000118.1"/>
</dbReference>
<feature type="region of interest" description="Disordered" evidence="1">
    <location>
        <begin position="35"/>
        <end position="86"/>
    </location>
</feature>
<sequence>MNSLNSTTQFKKLFVVVIIFSIICFNIIPVLAQTNPRPSIFNEPPYNRSRNYRPKYKPKRKPNTRIKKPERSFRARKPSNHRAPIYIPGKLPTYEFRAPVPSYKNDKVYGS</sequence>
<organism evidence="3 4">
    <name type="scientific">Iningainema tapete BLCC-T55</name>
    <dbReference type="NCBI Taxonomy" id="2748662"/>
    <lineage>
        <taxon>Bacteria</taxon>
        <taxon>Bacillati</taxon>
        <taxon>Cyanobacteriota</taxon>
        <taxon>Cyanophyceae</taxon>
        <taxon>Nostocales</taxon>
        <taxon>Scytonemataceae</taxon>
        <taxon>Iningainema tapete</taxon>
    </lineage>
</organism>
<protein>
    <submittedName>
        <fullName evidence="3">Uncharacterized protein</fullName>
    </submittedName>
</protein>
<dbReference type="AlphaFoldDB" id="A0A8J6XWR4"/>
<evidence type="ECO:0000256" key="1">
    <source>
        <dbReference type="SAM" id="MobiDB-lite"/>
    </source>
</evidence>
<evidence type="ECO:0000313" key="3">
    <source>
        <dbReference type="EMBL" id="MBD2777832.1"/>
    </source>
</evidence>
<evidence type="ECO:0000313" key="4">
    <source>
        <dbReference type="Proteomes" id="UP000629098"/>
    </source>
</evidence>
<name>A0A8J6XWR4_9CYAN</name>
<feature type="compositionally biased region" description="Basic residues" evidence="1">
    <location>
        <begin position="50"/>
        <end position="66"/>
    </location>
</feature>
<proteinExistence type="predicted"/>
<keyword evidence="2" id="KW-1133">Transmembrane helix</keyword>
<keyword evidence="2" id="KW-0812">Transmembrane</keyword>
<evidence type="ECO:0000256" key="2">
    <source>
        <dbReference type="SAM" id="Phobius"/>
    </source>
</evidence>